<dbReference type="AlphaFoldDB" id="A0AAU8GW11"/>
<name>A0AAU8GW11_9BACT</name>
<proteinExistence type="predicted"/>
<evidence type="ECO:0000313" key="2">
    <source>
        <dbReference type="EMBL" id="XCH45792.1"/>
    </source>
</evidence>
<protein>
    <submittedName>
        <fullName evidence="2">Uncharacterized protein</fullName>
    </submittedName>
</protein>
<sequence>MGRLFLAILIVFAIGCTQQVKTDIAGVGETVPTAPSAIAWDGKNIIIAKEGIIVFLENIDTATAGSFIGYEGHYFLNNYPITITSKENPPYITGLAWQKRADTGFIWAADAANKRLIKLTPQGETVKMIQLNKIYPEDMTFDGQFLWIADPKRGKIFKITTEDGSVIEEYLSPVSYPTALAWDGKYLIVAGIINPALPSDSSDNVKIVRLDTITGRVIEDITNSRYVSSPSAMVWIDGKLWICDKNSGYIVKISDWGSPSADEKNYKLATTPSIMKTIETKEEKKETGKEIEEAKKAAQEARKAAEEAKQAAEAAKKAFELQQKK</sequence>
<dbReference type="Gene3D" id="2.120.10.30">
    <property type="entry name" value="TolB, C-terminal domain"/>
    <property type="match status" value="1"/>
</dbReference>
<evidence type="ECO:0000256" key="1">
    <source>
        <dbReference type="SAM" id="MobiDB-lite"/>
    </source>
</evidence>
<dbReference type="InterPro" id="IPR011042">
    <property type="entry name" value="6-blade_b-propeller_TolB-like"/>
</dbReference>
<feature type="region of interest" description="Disordered" evidence="1">
    <location>
        <begin position="306"/>
        <end position="325"/>
    </location>
</feature>
<gene>
    <name evidence="2" type="ORF">V4D30_05525</name>
</gene>
<dbReference type="EMBL" id="CP144373">
    <property type="protein sequence ID" value="XCH45792.1"/>
    <property type="molecule type" value="Genomic_DNA"/>
</dbReference>
<dbReference type="KEGG" id="taut:V4D30_05525"/>
<dbReference type="PROSITE" id="PS51257">
    <property type="entry name" value="PROKAR_LIPOPROTEIN"/>
    <property type="match status" value="1"/>
</dbReference>
<dbReference type="SUPFAM" id="SSF63825">
    <property type="entry name" value="YWTD domain"/>
    <property type="match status" value="1"/>
</dbReference>
<accession>A0AAU8GW11</accession>
<organism evidence="2">
    <name type="scientific">Thermodesulfovibrio autotrophicus</name>
    <dbReference type="NCBI Taxonomy" id="3118333"/>
    <lineage>
        <taxon>Bacteria</taxon>
        <taxon>Pseudomonadati</taxon>
        <taxon>Nitrospirota</taxon>
        <taxon>Thermodesulfovibrionia</taxon>
        <taxon>Thermodesulfovibrionales</taxon>
        <taxon>Thermodesulfovibrionaceae</taxon>
        <taxon>Thermodesulfovibrio</taxon>
    </lineage>
</organism>
<reference evidence="2" key="1">
    <citation type="submission" date="2024-01" db="EMBL/GenBank/DDBJ databases">
        <title>The first autotrophic representatives of the genus Thermodesulfovibrio.</title>
        <authorList>
            <person name="Maltseva A.I."/>
            <person name="Elcheninov A.G."/>
            <person name="Kublanov I.V."/>
            <person name="Lebedinsky A.V."/>
            <person name="Frolov E.N."/>
        </authorList>
    </citation>
    <scope>NUCLEOTIDE SEQUENCE</scope>
    <source>
        <strain evidence="2">3907-1M</strain>
    </source>
</reference>
<dbReference type="RefSeq" id="WP_353683334.1">
    <property type="nucleotide sequence ID" value="NZ_CP144373.1"/>
</dbReference>